<feature type="domain" description="ISXO2-like transposase" evidence="1">
    <location>
        <begin position="71"/>
        <end position="185"/>
    </location>
</feature>
<dbReference type="PANTHER" id="PTHR47163:SF2">
    <property type="entry name" value="SI:DKEY-17M8.2"/>
    <property type="match status" value="1"/>
</dbReference>
<dbReference type="NCBIfam" id="NF033547">
    <property type="entry name" value="transpos_IS1595"/>
    <property type="match status" value="1"/>
</dbReference>
<gene>
    <name evidence="2" type="ORF">COT67_02665</name>
</gene>
<evidence type="ECO:0000313" key="2">
    <source>
        <dbReference type="EMBL" id="PIS13280.1"/>
    </source>
</evidence>
<proteinExistence type="predicted"/>
<protein>
    <recommendedName>
        <fullName evidence="1">ISXO2-like transposase domain-containing protein</fullName>
    </recommendedName>
</protein>
<dbReference type="Proteomes" id="UP000230353">
    <property type="component" value="Unassembled WGS sequence"/>
</dbReference>
<dbReference type="InterPro" id="IPR053164">
    <property type="entry name" value="IS1016-like_transposase"/>
</dbReference>
<dbReference type="SMART" id="SM01126">
    <property type="entry name" value="DDE_Tnp_IS1595"/>
    <property type="match status" value="1"/>
</dbReference>
<dbReference type="Pfam" id="PF12762">
    <property type="entry name" value="DDE_Tnp_IS1595"/>
    <property type="match status" value="1"/>
</dbReference>
<comment type="caution">
    <text evidence="2">The sequence shown here is derived from an EMBL/GenBank/DDBJ whole genome shotgun (WGS) entry which is preliminary data.</text>
</comment>
<dbReference type="AlphaFoldDB" id="A0A2H0WKX3"/>
<name>A0A2H0WKX3_9BACT</name>
<evidence type="ECO:0000313" key="3">
    <source>
        <dbReference type="Proteomes" id="UP000230353"/>
    </source>
</evidence>
<sequence>MNKYAFVSCGDTITTKLARSRLALDIWYELLWWFVYDFTANKTAKEVKLPQKLVHRCFFTIRNRRSEKREKLRRVNAVKRGRGAKTLLQPVFGIYQRNGTVYVKFVKDTGKKTLQKIIKGKIVLESDVYSDTWTAYDGLKKKGYKHETIDHGNKEYFKKKENKKIHINGIEGFWGYMKEQEFRFNYRNLSTEEMVAKIIKILVKSAPLND</sequence>
<organism evidence="2 3">
    <name type="scientific">Candidatus Tagabacteria bacterium CG09_land_8_20_14_0_10_41_14</name>
    <dbReference type="NCBI Taxonomy" id="1975021"/>
    <lineage>
        <taxon>Bacteria</taxon>
        <taxon>Candidatus Tagaibacteriota</taxon>
    </lineage>
</organism>
<dbReference type="PANTHER" id="PTHR47163">
    <property type="entry name" value="DDE_TNP_IS1595 DOMAIN-CONTAINING PROTEIN"/>
    <property type="match status" value="1"/>
</dbReference>
<accession>A0A2H0WKX3</accession>
<reference evidence="3" key="1">
    <citation type="submission" date="2017-09" db="EMBL/GenBank/DDBJ databases">
        <title>Depth-based differentiation of microbial function through sediment-hosted aquifers and enrichment of novel symbionts in the deep terrestrial subsurface.</title>
        <authorList>
            <person name="Probst A.J."/>
            <person name="Ladd B."/>
            <person name="Jarett J.K."/>
            <person name="Geller-Mcgrath D.E."/>
            <person name="Sieber C.M.K."/>
            <person name="Emerson J.B."/>
            <person name="Anantharaman K."/>
            <person name="Thomas B.C."/>
            <person name="Malmstrom R."/>
            <person name="Stieglmeier M."/>
            <person name="Klingl A."/>
            <person name="Woyke T."/>
            <person name="Ryan C.M."/>
            <person name="Banfield J.F."/>
        </authorList>
    </citation>
    <scope>NUCLEOTIDE SEQUENCE [LARGE SCALE GENOMIC DNA]</scope>
</reference>
<evidence type="ECO:0000259" key="1">
    <source>
        <dbReference type="SMART" id="SM01126"/>
    </source>
</evidence>
<dbReference type="InterPro" id="IPR024445">
    <property type="entry name" value="Tnp_ISXO2-like"/>
</dbReference>
<dbReference type="EMBL" id="PEZL01000038">
    <property type="protein sequence ID" value="PIS13280.1"/>
    <property type="molecule type" value="Genomic_DNA"/>
</dbReference>